<dbReference type="AlphaFoldDB" id="A0A239EV37"/>
<name>A0A239EV37_9ACTN</name>
<accession>A0A239EV37</accession>
<feature type="compositionally biased region" description="Basic and acidic residues" evidence="1">
    <location>
        <begin position="1"/>
        <end position="11"/>
    </location>
</feature>
<keyword evidence="2" id="KW-0812">Transmembrane</keyword>
<feature type="transmembrane region" description="Helical" evidence="2">
    <location>
        <begin position="118"/>
        <end position="136"/>
    </location>
</feature>
<dbReference type="RefSeq" id="WP_089305549.1">
    <property type="nucleotide sequence ID" value="NZ_FZOO01000004.1"/>
</dbReference>
<feature type="transmembrane region" description="Helical" evidence="2">
    <location>
        <begin position="87"/>
        <end position="106"/>
    </location>
</feature>
<protein>
    <submittedName>
        <fullName evidence="3">Uncharacterized protein</fullName>
    </submittedName>
</protein>
<evidence type="ECO:0000313" key="3">
    <source>
        <dbReference type="EMBL" id="SNS47913.1"/>
    </source>
</evidence>
<organism evidence="3 4">
    <name type="scientific">Geodermatophilus pulveris</name>
    <dbReference type="NCBI Taxonomy" id="1564159"/>
    <lineage>
        <taxon>Bacteria</taxon>
        <taxon>Bacillati</taxon>
        <taxon>Actinomycetota</taxon>
        <taxon>Actinomycetes</taxon>
        <taxon>Geodermatophilales</taxon>
        <taxon>Geodermatophilaceae</taxon>
        <taxon>Geodermatophilus</taxon>
    </lineage>
</organism>
<evidence type="ECO:0000313" key="4">
    <source>
        <dbReference type="Proteomes" id="UP000198373"/>
    </source>
</evidence>
<dbReference type="Proteomes" id="UP000198373">
    <property type="component" value="Unassembled WGS sequence"/>
</dbReference>
<sequence length="148" mass="14936">MAPPRGRDRAPDLPPSDASTPPSAVAAAALGVVGALPTGFLAVVAVALGGVTADAGSDPWAYLLVVVPLVQVSAAAWLLARRGWLPTVLALVPVAVLAGVVVWTAARTEEAGNPALPLLLLLAPGLAAALAATPRVRRWVRGRPGRGR</sequence>
<proteinExistence type="predicted"/>
<feature type="transmembrane region" description="Helical" evidence="2">
    <location>
        <begin position="24"/>
        <end position="48"/>
    </location>
</feature>
<keyword evidence="4" id="KW-1185">Reference proteome</keyword>
<gene>
    <name evidence="3" type="ORF">SAMN06893096_104294</name>
</gene>
<feature type="region of interest" description="Disordered" evidence="1">
    <location>
        <begin position="1"/>
        <end position="20"/>
    </location>
</feature>
<evidence type="ECO:0000256" key="1">
    <source>
        <dbReference type="SAM" id="MobiDB-lite"/>
    </source>
</evidence>
<keyword evidence="2" id="KW-1133">Transmembrane helix</keyword>
<dbReference type="EMBL" id="FZOO01000004">
    <property type="protein sequence ID" value="SNS47913.1"/>
    <property type="molecule type" value="Genomic_DNA"/>
</dbReference>
<keyword evidence="2" id="KW-0472">Membrane</keyword>
<evidence type="ECO:0000256" key="2">
    <source>
        <dbReference type="SAM" id="Phobius"/>
    </source>
</evidence>
<feature type="transmembrane region" description="Helical" evidence="2">
    <location>
        <begin position="60"/>
        <end position="80"/>
    </location>
</feature>
<reference evidence="4" key="1">
    <citation type="submission" date="2017-06" db="EMBL/GenBank/DDBJ databases">
        <authorList>
            <person name="Varghese N."/>
            <person name="Submissions S."/>
        </authorList>
    </citation>
    <scope>NUCLEOTIDE SEQUENCE [LARGE SCALE GENOMIC DNA]</scope>
    <source>
        <strain evidence="4">DSM 46839</strain>
    </source>
</reference>